<keyword evidence="2" id="KW-1185">Reference proteome</keyword>
<dbReference type="AlphaFoldDB" id="A0A1T4QRI7"/>
<proteinExistence type="predicted"/>
<name>A0A1T4QRI7_9GAMM</name>
<sequence length="516" mass="54224">MRRQADSAVRLALPGGEGDGLMKQGWQAFSGVLVLGALVLGSGCGRIGATAQERINLALPPPAEVEASRGALDRLATELGEDGKALAANYQARLGERALECAGDFRPSMWTGDDAIREAIGSTPCLDEADRKLHDWVGHRRIALLLAAPPLRPVPAVARPVLEAAGPVEAVAFAERAGVMLVQTHTHYQLIDIGSGESIATGPHGGTAAQLSPNGRLFVSGGAEAEVREAATGDLLARFPGVPANRFFWVHGVGAYYMGGQQDAPTFIDFSTGQSTALAVSMESLEHVSPLVGEPVRHVLGGGSKLAVVALLQSGSAWQPTLAAEINLTGGSWDAATTGSTADGSAVHLVGPDLKLLDTRSTRVSSRSFEPLRLQQVVATGNPDELILCGFYRDAEDAGTECLLHSIVGRTAARLSSREVVGATLAYAGPLQRNAMIDGNTVRVLDRVETDPPEPVGEYLARRALEFETVASALEEQRHVLGGRTDRAALRAAVLEDIRERNGGVMPPLPAVPGER</sequence>
<dbReference type="EMBL" id="FUXP01000005">
    <property type="protein sequence ID" value="SKA06227.1"/>
    <property type="molecule type" value="Genomic_DNA"/>
</dbReference>
<reference evidence="1 2" key="1">
    <citation type="submission" date="2017-02" db="EMBL/GenBank/DDBJ databases">
        <authorList>
            <person name="Peterson S.W."/>
        </authorList>
    </citation>
    <scope>NUCLEOTIDE SEQUENCE [LARGE SCALE GENOMIC DNA]</scope>
    <source>
        <strain evidence="1 2">DSM 21749</strain>
    </source>
</reference>
<accession>A0A1T4QRI7</accession>
<protein>
    <submittedName>
        <fullName evidence="1">Uncharacterized protein</fullName>
    </submittedName>
</protein>
<organism evidence="1 2">
    <name type="scientific">Lysobacter spongiicola DSM 21749</name>
    <dbReference type="NCBI Taxonomy" id="1122188"/>
    <lineage>
        <taxon>Bacteria</taxon>
        <taxon>Pseudomonadati</taxon>
        <taxon>Pseudomonadota</taxon>
        <taxon>Gammaproteobacteria</taxon>
        <taxon>Lysobacterales</taxon>
        <taxon>Lysobacteraceae</taxon>
        <taxon>Novilysobacter</taxon>
    </lineage>
</organism>
<evidence type="ECO:0000313" key="2">
    <source>
        <dbReference type="Proteomes" id="UP000190061"/>
    </source>
</evidence>
<dbReference type="Proteomes" id="UP000190061">
    <property type="component" value="Unassembled WGS sequence"/>
</dbReference>
<gene>
    <name evidence="1" type="ORF">SAMN02745674_01779</name>
</gene>
<evidence type="ECO:0000313" key="1">
    <source>
        <dbReference type="EMBL" id="SKA06227.1"/>
    </source>
</evidence>